<dbReference type="Proteomes" id="UP001186974">
    <property type="component" value="Unassembled WGS sequence"/>
</dbReference>
<name>A0ACC3DAL4_9PEZI</name>
<sequence length="579" mass="63005">MMKTDNYLTLCLEQAALSPLHYRHGCVIVRGGKVIGQGYNDYRSGFNGGALKSGRLSSTSLDSPAIAELKRKHKMKPKDSHEVVGSERTKPFVPFEGTGGGHHVNTPLSMHSEMMAIHSALSHSSTLASTMTSYQKSCFKISGSSKRKERLRRDALKAYVERVCETAAYTGALQNENENDSKKNVEEEGSKDKDEDVAAPTWKGAEKRRMNQTNHHHHEKKNQNVQQQQRKQYVQHVQQQKHSSRYHHHNYAGQYDRPGQHAAQQPQHASSKLPTSKTPKTDRSNSRPSIALPAECYSGSDGRLTPSSTSSKTRKKSAPDKQNPATTRALLLPDGQTSSSSKSVKERTKNPRLNGADLYVARLGWRGTGTRPTPKSKAARVKHLPPPPVRPPCPCDGAEPVVGYVEAGEDETSLSSSISSLASTSITPSPSASTSMSTSASTSASTSTSTLPSPPPSRTTPSTGSLHDELTTTSRNPSPSTPTPNQQERAPTTFDKSIIHASRPCYRCTTYMHNVGIKRVFWSTEGGEWQGAKVRDLVDALDCSGHDGGDGDGDGGGTARGVFVTKHEVLMLRRMMGQQ</sequence>
<evidence type="ECO:0000313" key="1">
    <source>
        <dbReference type="EMBL" id="KAK3064503.1"/>
    </source>
</evidence>
<keyword evidence="2" id="KW-1185">Reference proteome</keyword>
<gene>
    <name evidence="1" type="ORF">LTS18_006625</name>
</gene>
<dbReference type="EMBL" id="JAWDJW010006495">
    <property type="protein sequence ID" value="KAK3064503.1"/>
    <property type="molecule type" value="Genomic_DNA"/>
</dbReference>
<accession>A0ACC3DAL4</accession>
<protein>
    <submittedName>
        <fullName evidence="1">Uncharacterized protein</fullName>
    </submittedName>
</protein>
<reference evidence="1" key="1">
    <citation type="submission" date="2024-09" db="EMBL/GenBank/DDBJ databases">
        <title>Black Yeasts Isolated from many extreme environments.</title>
        <authorList>
            <person name="Coleine C."/>
            <person name="Stajich J.E."/>
            <person name="Selbmann L."/>
        </authorList>
    </citation>
    <scope>NUCLEOTIDE SEQUENCE</scope>
    <source>
        <strain evidence="1">CCFEE 5737</strain>
    </source>
</reference>
<evidence type="ECO:0000313" key="2">
    <source>
        <dbReference type="Proteomes" id="UP001186974"/>
    </source>
</evidence>
<proteinExistence type="predicted"/>
<comment type="caution">
    <text evidence="1">The sequence shown here is derived from an EMBL/GenBank/DDBJ whole genome shotgun (WGS) entry which is preliminary data.</text>
</comment>
<organism evidence="1 2">
    <name type="scientific">Coniosporium uncinatum</name>
    <dbReference type="NCBI Taxonomy" id="93489"/>
    <lineage>
        <taxon>Eukaryota</taxon>
        <taxon>Fungi</taxon>
        <taxon>Dikarya</taxon>
        <taxon>Ascomycota</taxon>
        <taxon>Pezizomycotina</taxon>
        <taxon>Dothideomycetes</taxon>
        <taxon>Dothideomycetes incertae sedis</taxon>
        <taxon>Coniosporium</taxon>
    </lineage>
</organism>